<dbReference type="Proteomes" id="UP000235162">
    <property type="component" value="Unassembled WGS sequence"/>
</dbReference>
<dbReference type="InterPro" id="IPR001478">
    <property type="entry name" value="PDZ"/>
</dbReference>
<dbReference type="AlphaFoldDB" id="A0AAP8MET6"/>
<comment type="similarity">
    <text evidence="4">Belongs to the peptidase S1C family.</text>
</comment>
<feature type="domain" description="PDZ" evidence="18">
    <location>
        <begin position="246"/>
        <end position="342"/>
    </location>
</feature>
<evidence type="ECO:0000256" key="12">
    <source>
        <dbReference type="ARBA" id="ARBA00022825"/>
    </source>
</evidence>
<dbReference type="PRINTS" id="PR00834">
    <property type="entry name" value="PROTEASES2C"/>
</dbReference>
<dbReference type="GO" id="GO:0006508">
    <property type="term" value="P:proteolysis"/>
    <property type="evidence" value="ECO:0007669"/>
    <property type="project" value="UniProtKB-KW"/>
</dbReference>
<evidence type="ECO:0000313" key="19">
    <source>
        <dbReference type="EMBL" id="PLW86487.1"/>
    </source>
</evidence>
<feature type="domain" description="PDZ" evidence="18">
    <location>
        <begin position="370"/>
        <end position="453"/>
    </location>
</feature>
<evidence type="ECO:0000256" key="2">
    <source>
        <dbReference type="ARBA" id="ARBA00002610"/>
    </source>
</evidence>
<evidence type="ECO:0000259" key="18">
    <source>
        <dbReference type="PROSITE" id="PS50106"/>
    </source>
</evidence>
<keyword evidence="7" id="KW-0645">Protease</keyword>
<dbReference type="SUPFAM" id="SSF50156">
    <property type="entry name" value="PDZ domain-like"/>
    <property type="match status" value="2"/>
</dbReference>
<protein>
    <recommendedName>
        <fullName evidence="6">Probable periplasmic serine endoprotease DegP-like</fullName>
        <ecNumber evidence="5">3.4.21.107</ecNumber>
    </recommendedName>
    <alternativeName>
        <fullName evidence="14">Protease Do</fullName>
    </alternativeName>
</protein>
<dbReference type="SMART" id="SM00228">
    <property type="entry name" value="PDZ"/>
    <property type="match status" value="2"/>
</dbReference>
<evidence type="ECO:0000256" key="16">
    <source>
        <dbReference type="PIRSR" id="PIRSR611782-2"/>
    </source>
</evidence>
<dbReference type="CDD" id="cd10839">
    <property type="entry name" value="cpPDZ1_DegP-like"/>
    <property type="match status" value="1"/>
</dbReference>
<evidence type="ECO:0000256" key="1">
    <source>
        <dbReference type="ARBA" id="ARBA00001772"/>
    </source>
</evidence>
<evidence type="ECO:0000256" key="11">
    <source>
        <dbReference type="ARBA" id="ARBA00022801"/>
    </source>
</evidence>
<dbReference type="InterPro" id="IPR001940">
    <property type="entry name" value="Peptidase_S1C"/>
</dbReference>
<evidence type="ECO:0000256" key="5">
    <source>
        <dbReference type="ARBA" id="ARBA00013035"/>
    </source>
</evidence>
<comment type="function">
    <text evidence="2">Might be efficient in the degradation of transiently denatured and unfolded proteins which accumulate in the periplasm following stress conditions.</text>
</comment>
<keyword evidence="8 17" id="KW-0732">Signal</keyword>
<dbReference type="NCBIfam" id="TIGR02037">
    <property type="entry name" value="degP_htrA_DO"/>
    <property type="match status" value="1"/>
</dbReference>
<feature type="binding site" evidence="16">
    <location>
        <begin position="205"/>
        <end position="207"/>
    </location>
    <ligand>
        <name>substrate</name>
    </ligand>
</feature>
<dbReference type="EC" id="3.4.21.107" evidence="5"/>
<evidence type="ECO:0000313" key="20">
    <source>
        <dbReference type="Proteomes" id="UP000235162"/>
    </source>
</evidence>
<evidence type="ECO:0000256" key="4">
    <source>
        <dbReference type="ARBA" id="ARBA00010541"/>
    </source>
</evidence>
<feature type="signal peptide" evidence="17">
    <location>
        <begin position="1"/>
        <end position="25"/>
    </location>
</feature>
<keyword evidence="20" id="KW-1185">Reference proteome</keyword>
<keyword evidence="13" id="KW-0346">Stress response</keyword>
<evidence type="ECO:0000256" key="6">
    <source>
        <dbReference type="ARBA" id="ARBA00013958"/>
    </source>
</evidence>
<dbReference type="SUPFAM" id="SSF50494">
    <property type="entry name" value="Trypsin-like serine proteases"/>
    <property type="match status" value="1"/>
</dbReference>
<comment type="catalytic activity">
    <reaction evidence="1">
        <text>Acts on substrates that are at least partially unfolded. The cleavage site P1 residue is normally between a pair of hydrophobic residues, such as Val-|-Val.</text>
        <dbReference type="EC" id="3.4.21.107"/>
    </reaction>
</comment>
<keyword evidence="10" id="KW-0574">Periplasm</keyword>
<sequence>MKVSIKNTLLLVIAAGLLFAAQVRAAGLPDFTEIVGESSPAVVKIIVEASGPPQGQGPQEVPEYLRRFFEFRGDGAPQRPRMGMGSGFIIDADGLIVTNDHVVSGADKVLVRMSDRREFEAEIVGTDPRSDLALLRIDAEKLPVLEFADAGELQVGEWVLAIGSPFGLDYSVTAGIVSAKGRSLPTENGENYVPFIQTDVAINPGNSGGPLFNLEGEVVGVNSQIFTRSGGSIGLSFAIPVSVVRNVVSQLEEHGKVTRGWLGVTIQDVDKNLAESFGLDRPRGALVVQVAEDGPADEAGLREGDVIVTFDGKDIPTSSDLPHVVGLIAPGARVSTEIVRDRKRRTLKVEVGGLAADDSYALASGGAEGDEGGRIGVVVVEADNEMLERWSLSGGVVVHEVVPGSPAAEAGVRPGDVITLIGNTPVKSLDAFASAVEGLEAGASVPLRLTRRGTPLFIGLRLEQ</sequence>
<feature type="binding site" evidence="16">
    <location>
        <position position="48"/>
    </location>
    <ligand>
        <name>substrate</name>
    </ligand>
</feature>
<dbReference type="Pfam" id="PF13365">
    <property type="entry name" value="Trypsin_2"/>
    <property type="match status" value="1"/>
</dbReference>
<keyword evidence="9" id="KW-0677">Repeat</keyword>
<dbReference type="PANTHER" id="PTHR22939">
    <property type="entry name" value="SERINE PROTEASE FAMILY S1C HTRA-RELATED"/>
    <property type="match status" value="1"/>
</dbReference>
<feature type="active site" description="Charge relay system" evidence="15">
    <location>
        <position position="207"/>
    </location>
</feature>
<reference evidence="19 20" key="1">
    <citation type="submission" date="2018-01" db="EMBL/GenBank/DDBJ databases">
        <title>The draft genome sequence of Halioglobus japonicus S1-36.</title>
        <authorList>
            <person name="Du Z.-J."/>
            <person name="Shi M.-J."/>
        </authorList>
    </citation>
    <scope>NUCLEOTIDE SEQUENCE [LARGE SCALE GENOMIC DNA]</scope>
    <source>
        <strain evidence="19 20">S1-36</strain>
    </source>
</reference>
<comment type="caution">
    <text evidence="19">The sequence shown here is derived from an EMBL/GenBank/DDBJ whole genome shotgun (WGS) entry which is preliminary data.</text>
</comment>
<evidence type="ECO:0000256" key="8">
    <source>
        <dbReference type="ARBA" id="ARBA00022729"/>
    </source>
</evidence>
<evidence type="ECO:0000256" key="10">
    <source>
        <dbReference type="ARBA" id="ARBA00022764"/>
    </source>
</evidence>
<dbReference type="Pfam" id="PF13180">
    <property type="entry name" value="PDZ_2"/>
    <property type="match status" value="2"/>
</dbReference>
<feature type="active site" description="Charge relay system" evidence="15">
    <location>
        <position position="101"/>
    </location>
</feature>
<evidence type="ECO:0000256" key="14">
    <source>
        <dbReference type="ARBA" id="ARBA00032850"/>
    </source>
</evidence>
<dbReference type="Gene3D" id="2.30.42.10">
    <property type="match status" value="2"/>
</dbReference>
<feature type="binding site" evidence="16">
    <location>
        <position position="131"/>
    </location>
    <ligand>
        <name>substrate</name>
    </ligand>
</feature>
<feature type="chain" id="PRO_5042923357" description="Probable periplasmic serine endoprotease DegP-like" evidence="17">
    <location>
        <begin position="26"/>
        <end position="464"/>
    </location>
</feature>
<evidence type="ECO:0000256" key="9">
    <source>
        <dbReference type="ARBA" id="ARBA00022737"/>
    </source>
</evidence>
<dbReference type="PANTHER" id="PTHR22939:SF130">
    <property type="entry name" value="PERIPLASMIC SERINE ENDOPROTEASE DEGP-LIKE-RELATED"/>
    <property type="match status" value="1"/>
</dbReference>
<dbReference type="Gene3D" id="2.40.10.120">
    <property type="match status" value="1"/>
</dbReference>
<evidence type="ECO:0000256" key="3">
    <source>
        <dbReference type="ARBA" id="ARBA00004418"/>
    </source>
</evidence>
<evidence type="ECO:0000256" key="7">
    <source>
        <dbReference type="ARBA" id="ARBA00022670"/>
    </source>
</evidence>
<organism evidence="19 20">
    <name type="scientific">Halioglobus japonicus</name>
    <dbReference type="NCBI Taxonomy" id="930805"/>
    <lineage>
        <taxon>Bacteria</taxon>
        <taxon>Pseudomonadati</taxon>
        <taxon>Pseudomonadota</taxon>
        <taxon>Gammaproteobacteria</taxon>
        <taxon>Cellvibrionales</taxon>
        <taxon>Halieaceae</taxon>
        <taxon>Halioglobus</taxon>
    </lineage>
</organism>
<evidence type="ECO:0000256" key="15">
    <source>
        <dbReference type="PIRSR" id="PIRSR611782-1"/>
    </source>
</evidence>
<gene>
    <name evidence="19" type="ORF">C0029_08755</name>
</gene>
<dbReference type="InterPro" id="IPR011782">
    <property type="entry name" value="Pept_S1C_Do"/>
</dbReference>
<dbReference type="PROSITE" id="PS50106">
    <property type="entry name" value="PDZ"/>
    <property type="match status" value="2"/>
</dbReference>
<accession>A0AAP8MET6</accession>
<keyword evidence="11" id="KW-0378">Hydrolase</keyword>
<keyword evidence="12" id="KW-0720">Serine protease</keyword>
<dbReference type="RefSeq" id="WP_102106239.1">
    <property type="nucleotide sequence ID" value="NZ_BMYL01000002.1"/>
</dbReference>
<dbReference type="EMBL" id="PKUR01000002">
    <property type="protein sequence ID" value="PLW86487.1"/>
    <property type="molecule type" value="Genomic_DNA"/>
</dbReference>
<evidence type="ECO:0000256" key="17">
    <source>
        <dbReference type="SAM" id="SignalP"/>
    </source>
</evidence>
<name>A0AAP8MET6_9GAMM</name>
<dbReference type="GO" id="GO:0004252">
    <property type="term" value="F:serine-type endopeptidase activity"/>
    <property type="evidence" value="ECO:0007669"/>
    <property type="project" value="InterPro"/>
</dbReference>
<dbReference type="InterPro" id="IPR009003">
    <property type="entry name" value="Peptidase_S1_PA"/>
</dbReference>
<comment type="subcellular location">
    <subcellularLocation>
        <location evidence="3">Periplasm</location>
    </subcellularLocation>
</comment>
<feature type="active site" description="Charge relay system" evidence="15">
    <location>
        <position position="131"/>
    </location>
</feature>
<dbReference type="InterPro" id="IPR036034">
    <property type="entry name" value="PDZ_sf"/>
</dbReference>
<feature type="binding site" evidence="16">
    <location>
        <position position="101"/>
    </location>
    <ligand>
        <name>substrate</name>
    </ligand>
</feature>
<evidence type="ECO:0000256" key="13">
    <source>
        <dbReference type="ARBA" id="ARBA00023016"/>
    </source>
</evidence>
<proteinExistence type="inferred from homology"/>